<feature type="compositionally biased region" description="Low complexity" evidence="2">
    <location>
        <begin position="567"/>
        <end position="577"/>
    </location>
</feature>
<evidence type="ECO:0000313" key="5">
    <source>
        <dbReference type="EMBL" id="GIM07627.1"/>
    </source>
</evidence>
<evidence type="ECO:0000259" key="3">
    <source>
        <dbReference type="PROSITE" id="PS50280"/>
    </source>
</evidence>
<dbReference type="InterPro" id="IPR001214">
    <property type="entry name" value="SET_dom"/>
</dbReference>
<dbReference type="Gene3D" id="2.170.270.10">
    <property type="entry name" value="SET domain"/>
    <property type="match status" value="1"/>
</dbReference>
<dbReference type="PANTHER" id="PTHR47643:SF2">
    <property type="entry name" value="TPR DOMAIN PROTEIN (AFU_ORTHOLOGUE AFUA_5G12710)"/>
    <property type="match status" value="1"/>
</dbReference>
<feature type="region of interest" description="Disordered" evidence="2">
    <location>
        <begin position="1262"/>
        <end position="1282"/>
    </location>
</feature>
<dbReference type="InterPro" id="IPR053209">
    <property type="entry name" value="Gramillin-biosynth_MTr"/>
</dbReference>
<feature type="compositionally biased region" description="Pro residues" evidence="2">
    <location>
        <begin position="137"/>
        <end position="147"/>
    </location>
</feature>
<comment type="caution">
    <text evidence="5">The sequence shown here is derived from an EMBL/GenBank/DDBJ whole genome shotgun (WGS) entry which is preliminary data.</text>
</comment>
<feature type="region of interest" description="Disordered" evidence="2">
    <location>
        <begin position="1121"/>
        <end position="1146"/>
    </location>
</feature>
<feature type="compositionally biased region" description="Low complexity" evidence="2">
    <location>
        <begin position="259"/>
        <end position="295"/>
    </location>
</feature>
<dbReference type="CDD" id="cd20071">
    <property type="entry name" value="SET_SMYD"/>
    <property type="match status" value="1"/>
</dbReference>
<feature type="compositionally biased region" description="Acidic residues" evidence="2">
    <location>
        <begin position="1127"/>
        <end position="1138"/>
    </location>
</feature>
<evidence type="ECO:0000313" key="4">
    <source>
        <dbReference type="EMBL" id="GIL93563.1"/>
    </source>
</evidence>
<dbReference type="SUPFAM" id="SSF82199">
    <property type="entry name" value="SET domain"/>
    <property type="match status" value="1"/>
</dbReference>
<feature type="coiled-coil region" evidence="1">
    <location>
        <begin position="387"/>
        <end position="414"/>
    </location>
</feature>
<dbReference type="Proteomes" id="UP000747110">
    <property type="component" value="Unassembled WGS sequence"/>
</dbReference>
<evidence type="ECO:0000256" key="1">
    <source>
        <dbReference type="SAM" id="Coils"/>
    </source>
</evidence>
<feature type="region of interest" description="Disordered" evidence="2">
    <location>
        <begin position="1"/>
        <end position="28"/>
    </location>
</feature>
<feature type="compositionally biased region" description="Polar residues" evidence="2">
    <location>
        <begin position="351"/>
        <end position="360"/>
    </location>
</feature>
<name>A0A8J4GI13_9CHLO</name>
<dbReference type="OrthoDB" id="552549at2759"/>
<feature type="compositionally biased region" description="Basic residues" evidence="2">
    <location>
        <begin position="1"/>
        <end position="10"/>
    </location>
</feature>
<feature type="compositionally biased region" description="Basic and acidic residues" evidence="2">
    <location>
        <begin position="1021"/>
        <end position="1036"/>
    </location>
</feature>
<feature type="compositionally biased region" description="Low complexity" evidence="2">
    <location>
        <begin position="498"/>
        <end position="519"/>
    </location>
</feature>
<feature type="region of interest" description="Disordered" evidence="2">
    <location>
        <begin position="1175"/>
        <end position="1199"/>
    </location>
</feature>
<feature type="region of interest" description="Disordered" evidence="2">
    <location>
        <begin position="566"/>
        <end position="591"/>
    </location>
</feature>
<dbReference type="Pfam" id="PF00856">
    <property type="entry name" value="SET"/>
    <property type="match status" value="1"/>
</dbReference>
<protein>
    <recommendedName>
        <fullName evidence="3">SET domain-containing protein</fullName>
    </recommendedName>
</protein>
<gene>
    <name evidence="4" type="ORF">Vretifemale_20966</name>
    <name evidence="5" type="ORF">Vretimale_11707</name>
</gene>
<dbReference type="SMART" id="SM00317">
    <property type="entry name" value="SET"/>
    <property type="match status" value="1"/>
</dbReference>
<organism evidence="5 6">
    <name type="scientific">Volvox reticuliferus</name>
    <dbReference type="NCBI Taxonomy" id="1737510"/>
    <lineage>
        <taxon>Eukaryota</taxon>
        <taxon>Viridiplantae</taxon>
        <taxon>Chlorophyta</taxon>
        <taxon>core chlorophytes</taxon>
        <taxon>Chlorophyceae</taxon>
        <taxon>CS clade</taxon>
        <taxon>Chlamydomonadales</taxon>
        <taxon>Volvocaceae</taxon>
        <taxon>Volvox</taxon>
    </lineage>
</organism>
<keyword evidence="1" id="KW-0175">Coiled coil</keyword>
<evidence type="ECO:0000313" key="6">
    <source>
        <dbReference type="Proteomes" id="UP000722791"/>
    </source>
</evidence>
<feature type="compositionally biased region" description="Low complexity" evidence="2">
    <location>
        <begin position="303"/>
        <end position="318"/>
    </location>
</feature>
<dbReference type="EMBL" id="BNCP01000117">
    <property type="protein sequence ID" value="GIL93563.1"/>
    <property type="molecule type" value="Genomic_DNA"/>
</dbReference>
<dbReference type="EMBL" id="BNCQ01000024">
    <property type="protein sequence ID" value="GIM07627.1"/>
    <property type="molecule type" value="Genomic_DNA"/>
</dbReference>
<dbReference type="PROSITE" id="PS50280">
    <property type="entry name" value="SET"/>
    <property type="match status" value="1"/>
</dbReference>
<accession>A0A8J4GI13</accession>
<evidence type="ECO:0000313" key="7">
    <source>
        <dbReference type="Proteomes" id="UP000747110"/>
    </source>
</evidence>
<keyword evidence="7" id="KW-1185">Reference proteome</keyword>
<feature type="region of interest" description="Disordered" evidence="2">
    <location>
        <begin position="45"/>
        <end position="318"/>
    </location>
</feature>
<dbReference type="PANTHER" id="PTHR47643">
    <property type="entry name" value="TPR DOMAIN PROTEIN (AFU_ORTHOLOGUE AFUA_5G12710)"/>
    <property type="match status" value="1"/>
</dbReference>
<proteinExistence type="predicted"/>
<reference evidence="5" key="1">
    <citation type="journal article" date="2021" name="Proc. Natl. Acad. Sci. U.S.A.">
        <title>Three genomes in the algal genus Volvox reveal the fate of a haploid sex-determining region after a transition to homothallism.</title>
        <authorList>
            <person name="Yamamoto K."/>
            <person name="Hamaji T."/>
            <person name="Kawai-Toyooka H."/>
            <person name="Matsuzaki R."/>
            <person name="Takahashi F."/>
            <person name="Nishimura Y."/>
            <person name="Kawachi M."/>
            <person name="Noguchi H."/>
            <person name="Minakuchi Y."/>
            <person name="Umen J.G."/>
            <person name="Toyoda A."/>
            <person name="Nozaki H."/>
        </authorList>
    </citation>
    <scope>NUCLEOTIDE SEQUENCE</scope>
    <source>
        <strain evidence="5">NIES-3785</strain>
        <strain evidence="4">NIES-3786</strain>
    </source>
</reference>
<feature type="domain" description="SET" evidence="3">
    <location>
        <begin position="434"/>
        <end position="674"/>
    </location>
</feature>
<evidence type="ECO:0000256" key="2">
    <source>
        <dbReference type="SAM" id="MobiDB-lite"/>
    </source>
</evidence>
<feature type="compositionally biased region" description="Polar residues" evidence="2">
    <location>
        <begin position="48"/>
        <end position="70"/>
    </location>
</feature>
<dbReference type="InterPro" id="IPR046341">
    <property type="entry name" value="SET_dom_sf"/>
</dbReference>
<sequence length="1282" mass="133949">MHVIRLHRASRSVIDSAPPGTPTGAPGWQIASVGMPLFHATVHRVPASKQSAPTSDPGNASDLQTRSSAPSWGAALASKARKNNSAAGLRRQRQPQQDETLETVEAVAVTSNNLTGSRRDAATPDGGHVVVVHPHDPSPLPQTPPRFPSAVSRHASNSVGPSGSPPAPPAVTFVRPPGQTGRSGASGIGPSPRTNPGARRGEPSRGSSGSSTSGGSGSSSKVPRNFTSMDPFASARGPPRPSSAMAAWLGASGSRKASGDGTVTGSSSAASARAPTPSSFAASSSSGPGMSRTPRATAHPANAVTTAGAASAAATVSVASGRGMKVDRDGDLPLSVSFSQVMGRQKRPKGSDQSPLSGQGSDAAEENLVDYTWEPDPDLDVIEADAAAEAEARRRDQEQQRDLARERRELLQAAEAAVQRSYSPDAPLPMAFVGSVKAERISGRGYGLVADDDVAAGQLLLVSLPALCEMGSAGELPPMRPLVAKALRLLRLADGIRSPSSGAGGPAATSSSSSSSVSGLTQTERELNAAADGRALGSLYWGAPRSASARPSLDLVSWRGRQQELLSAPRSRSPAAAVEQPTGGSSRGAGGVVWTQPRVMSLLQLNLLAEGTQDGAATIARSGTLMSAAGIWPEVALINHSCAPNAVAVLLEDRLVVRATRRIPKGREVLLNWLGSTGALAPFQERREQLSEMYQFACRCARCQLESSESLSLPFLYADAERESEEALEVIEEALQVRDLKLLTLALQPLQAAVLQLAKSVQLLGEQVDLTSGREGMMMAAAMGGSGTTASAPDEEDNGWSGGGSAFMSAAQQVMAASANKGRTGGKGTAVTRQRMASRELGPLNRVTAEAWLLGGMLPLHEALVKAMAYRAAWLGMDLGPGWHWPPEQPVAVPASSVGATTPVGSGAVPGVRVMVVDDSDLEEQQADAVAELIGSLASYVDVVGQLLPGSEVHTQAAARLLLLSRRFLGPMDRVAGDIDMAAYDAHALRYGKLDEANFERLVTAGIETLDAARKREAEAVERQEVQQPGRSREAGKTGQADGDAADAMDLESLFLEDQRLRNEHAAAAARAAAEMASAAAQTPRSWPLRGRQVVVPPTVPKMVEPLKPLKSRGKTAGVVASAPAPAEEEDPNLELPEDVGVRSPRDMDAGYISGNGRRHSVMAEAEQDLMKILNSKPNPRPKPAEARESQMTPGEVDDEEIATVRRLFRRDTSPRVTDAIDDDEGEGKEVGGNVQTGKVPPPLSSPQQKFDKSLEALLNVFPGLGTSPKSDSDNRIGRRSG</sequence>
<feature type="compositionally biased region" description="Basic and acidic residues" evidence="2">
    <location>
        <begin position="1271"/>
        <end position="1282"/>
    </location>
</feature>
<dbReference type="Proteomes" id="UP000722791">
    <property type="component" value="Unassembled WGS sequence"/>
</dbReference>
<feature type="region of interest" description="Disordered" evidence="2">
    <location>
        <begin position="339"/>
        <end position="362"/>
    </location>
</feature>
<feature type="region of interest" description="Disordered" evidence="2">
    <location>
        <begin position="498"/>
        <end position="523"/>
    </location>
</feature>
<feature type="region of interest" description="Disordered" evidence="2">
    <location>
        <begin position="1211"/>
        <end position="1250"/>
    </location>
</feature>
<feature type="region of interest" description="Disordered" evidence="2">
    <location>
        <begin position="1021"/>
        <end position="1045"/>
    </location>
</feature>